<protein>
    <submittedName>
        <fullName evidence="3">Arsenate reductase family protein</fullName>
    </submittedName>
</protein>
<evidence type="ECO:0000256" key="1">
    <source>
        <dbReference type="ARBA" id="ARBA00007198"/>
    </source>
</evidence>
<comment type="similarity">
    <text evidence="1 2">Belongs to the ArsC family.</text>
</comment>
<dbReference type="EMBL" id="PDKJ01000010">
    <property type="protein sequence ID" value="RXJ67142.1"/>
    <property type="molecule type" value="Genomic_DNA"/>
</dbReference>
<sequence length="113" mass="13344">MLRVYGIKNCDSVKKALKFFKDNNIETELFDFKKQNPPCDKIKLWALNAGIDKLFNSRGTTYRTLNLKELNLDETGKIEWLCKESMLIKRPVIEYKDKVLVGFDEKLYKETFL</sequence>
<evidence type="ECO:0000256" key="2">
    <source>
        <dbReference type="PROSITE-ProRule" id="PRU01282"/>
    </source>
</evidence>
<comment type="caution">
    <text evidence="3">The sequence shown here is derived from an EMBL/GenBank/DDBJ whole genome shotgun (WGS) entry which is preliminary data.</text>
</comment>
<dbReference type="AlphaFoldDB" id="A0A4Q0YA55"/>
<gene>
    <name evidence="3" type="ORF">CRV08_11160</name>
</gene>
<dbReference type="Gene3D" id="3.40.30.10">
    <property type="entry name" value="Glutaredoxin"/>
    <property type="match status" value="1"/>
</dbReference>
<dbReference type="Proteomes" id="UP000290172">
    <property type="component" value="Unassembled WGS sequence"/>
</dbReference>
<evidence type="ECO:0000313" key="3">
    <source>
        <dbReference type="EMBL" id="RXJ67142.1"/>
    </source>
</evidence>
<dbReference type="PROSITE" id="PS51353">
    <property type="entry name" value="ARSC"/>
    <property type="match status" value="1"/>
</dbReference>
<name>A0A4Q0YA55_9BACT</name>
<organism evidence="3 4">
    <name type="scientific">Halarcobacter ebronensis</name>
    <dbReference type="NCBI Taxonomy" id="1462615"/>
    <lineage>
        <taxon>Bacteria</taxon>
        <taxon>Pseudomonadati</taxon>
        <taxon>Campylobacterota</taxon>
        <taxon>Epsilonproteobacteria</taxon>
        <taxon>Campylobacterales</taxon>
        <taxon>Arcobacteraceae</taxon>
        <taxon>Halarcobacter</taxon>
    </lineage>
</organism>
<dbReference type="PANTHER" id="PTHR30041:SF8">
    <property type="entry name" value="PROTEIN YFFB"/>
    <property type="match status" value="1"/>
</dbReference>
<accession>A0A4Q0YA55</accession>
<reference evidence="3 4" key="1">
    <citation type="submission" date="2017-10" db="EMBL/GenBank/DDBJ databases">
        <title>Genomics of the genus Arcobacter.</title>
        <authorList>
            <person name="Perez-Cataluna A."/>
            <person name="Figueras M.J."/>
        </authorList>
    </citation>
    <scope>NUCLEOTIDE SEQUENCE [LARGE SCALE GENOMIC DNA]</scope>
    <source>
        <strain evidence="3 4">CECT 8993</strain>
    </source>
</reference>
<evidence type="ECO:0000313" key="4">
    <source>
        <dbReference type="Proteomes" id="UP000290172"/>
    </source>
</evidence>
<dbReference type="NCBIfam" id="TIGR01617">
    <property type="entry name" value="arsC_related"/>
    <property type="match status" value="1"/>
</dbReference>
<dbReference type="PANTHER" id="PTHR30041">
    <property type="entry name" value="ARSENATE REDUCTASE"/>
    <property type="match status" value="1"/>
</dbReference>
<dbReference type="RefSeq" id="WP_128982115.1">
    <property type="nucleotide sequence ID" value="NZ_PDKJ01000010.1"/>
</dbReference>
<dbReference type="InterPro" id="IPR006660">
    <property type="entry name" value="Arsenate_reductase-like"/>
</dbReference>
<dbReference type="Pfam" id="PF03960">
    <property type="entry name" value="ArsC"/>
    <property type="match status" value="1"/>
</dbReference>
<dbReference type="SUPFAM" id="SSF52833">
    <property type="entry name" value="Thioredoxin-like"/>
    <property type="match status" value="1"/>
</dbReference>
<dbReference type="InterPro" id="IPR006504">
    <property type="entry name" value="Tscrpt_reg_Spx/MgsR"/>
</dbReference>
<proteinExistence type="inferred from homology"/>
<dbReference type="InterPro" id="IPR036249">
    <property type="entry name" value="Thioredoxin-like_sf"/>
</dbReference>